<gene>
    <name evidence="1" type="ORF">KDK_52730</name>
</gene>
<evidence type="ECO:0008006" key="3">
    <source>
        <dbReference type="Google" id="ProtNLM"/>
    </source>
</evidence>
<accession>A0A402AQV8</accession>
<name>A0A402AQV8_9CHLR</name>
<sequence length="173" mass="19707">MLMPNKTFYIADTDLPLLDQAQQVTGANISVTIVKALQKLVQEQHTKEGGFEDIVVRVGSHAPFQKKQFKGKLLAAHKVRRDPAGTAVHSVVVYQTPKGYFAVRTKDTIDWTRLSNRSEQDWENWGWSQYEQERELALDIYPTLEELQPNIPVELYDAVLNVLNGDDIEILDV</sequence>
<reference evidence="2" key="1">
    <citation type="submission" date="2018-12" db="EMBL/GenBank/DDBJ databases">
        <title>Tengunoibacter tsumagoiensis gen. nov., sp. nov., Dictyobacter kobayashii sp. nov., D. alpinus sp. nov., and D. joshuensis sp. nov. and description of Dictyobacteraceae fam. nov. within the order Ktedonobacterales isolated from Tengu-no-mugimeshi.</title>
        <authorList>
            <person name="Wang C.M."/>
            <person name="Zheng Y."/>
            <person name="Sakai Y."/>
            <person name="Toyoda A."/>
            <person name="Minakuchi Y."/>
            <person name="Abe K."/>
            <person name="Yokota A."/>
            <person name="Yabe S."/>
        </authorList>
    </citation>
    <scope>NUCLEOTIDE SEQUENCE [LARGE SCALE GENOMIC DNA]</scope>
    <source>
        <strain evidence="2">Uno11</strain>
    </source>
</reference>
<dbReference type="OrthoDB" id="3199431at2"/>
<protein>
    <recommendedName>
        <fullName evidence="3">EXLDI protein</fullName>
    </recommendedName>
</protein>
<evidence type="ECO:0000313" key="1">
    <source>
        <dbReference type="EMBL" id="GCE21473.1"/>
    </source>
</evidence>
<dbReference type="AlphaFoldDB" id="A0A402AQV8"/>
<keyword evidence="2" id="KW-1185">Reference proteome</keyword>
<dbReference type="EMBL" id="BIFS01000001">
    <property type="protein sequence ID" value="GCE21473.1"/>
    <property type="molecule type" value="Genomic_DNA"/>
</dbReference>
<evidence type="ECO:0000313" key="2">
    <source>
        <dbReference type="Proteomes" id="UP000287188"/>
    </source>
</evidence>
<comment type="caution">
    <text evidence="1">The sequence shown here is derived from an EMBL/GenBank/DDBJ whole genome shotgun (WGS) entry which is preliminary data.</text>
</comment>
<dbReference type="Proteomes" id="UP000287188">
    <property type="component" value="Unassembled WGS sequence"/>
</dbReference>
<organism evidence="1 2">
    <name type="scientific">Dictyobacter kobayashii</name>
    <dbReference type="NCBI Taxonomy" id="2014872"/>
    <lineage>
        <taxon>Bacteria</taxon>
        <taxon>Bacillati</taxon>
        <taxon>Chloroflexota</taxon>
        <taxon>Ktedonobacteria</taxon>
        <taxon>Ktedonobacterales</taxon>
        <taxon>Dictyobacteraceae</taxon>
        <taxon>Dictyobacter</taxon>
    </lineage>
</organism>
<dbReference type="NCBIfam" id="TIGR04342">
    <property type="entry name" value="EXLDI"/>
    <property type="match status" value="1"/>
</dbReference>
<proteinExistence type="predicted"/>
<dbReference type="InterPro" id="IPR027580">
    <property type="entry name" value="EXLDI"/>
</dbReference>